<reference evidence="1 2" key="1">
    <citation type="submission" date="2021-06" db="EMBL/GenBank/DDBJ databases">
        <title>Chromosome-level genome assembly of the red-tail catfish (Hemibagrus wyckioides).</title>
        <authorList>
            <person name="Shao F."/>
        </authorList>
    </citation>
    <scope>NUCLEOTIDE SEQUENCE [LARGE SCALE GENOMIC DNA]</scope>
    <source>
        <strain evidence="1">EC202008001</strain>
        <tissue evidence="1">Blood</tissue>
    </source>
</reference>
<evidence type="ECO:0000313" key="1">
    <source>
        <dbReference type="EMBL" id="KAG7336410.1"/>
    </source>
</evidence>
<keyword evidence="2" id="KW-1185">Reference proteome</keyword>
<name>A0A9D3SVF1_9TELE</name>
<dbReference type="AlphaFoldDB" id="A0A9D3SVF1"/>
<accession>A0A9D3SVF1</accession>
<organism evidence="1 2">
    <name type="scientific">Hemibagrus wyckioides</name>
    <dbReference type="NCBI Taxonomy" id="337641"/>
    <lineage>
        <taxon>Eukaryota</taxon>
        <taxon>Metazoa</taxon>
        <taxon>Chordata</taxon>
        <taxon>Craniata</taxon>
        <taxon>Vertebrata</taxon>
        <taxon>Euteleostomi</taxon>
        <taxon>Actinopterygii</taxon>
        <taxon>Neopterygii</taxon>
        <taxon>Teleostei</taxon>
        <taxon>Ostariophysi</taxon>
        <taxon>Siluriformes</taxon>
        <taxon>Bagridae</taxon>
        <taxon>Hemibagrus</taxon>
    </lineage>
</organism>
<gene>
    <name evidence="1" type="ORF">KOW79_001103</name>
</gene>
<dbReference type="Proteomes" id="UP000824219">
    <property type="component" value="Linkage Group LG01"/>
</dbReference>
<comment type="caution">
    <text evidence="1">The sequence shown here is derived from an EMBL/GenBank/DDBJ whole genome shotgun (WGS) entry which is preliminary data.</text>
</comment>
<dbReference type="EMBL" id="JAHKSW010000001">
    <property type="protein sequence ID" value="KAG7336410.1"/>
    <property type="molecule type" value="Genomic_DNA"/>
</dbReference>
<evidence type="ECO:0000313" key="2">
    <source>
        <dbReference type="Proteomes" id="UP000824219"/>
    </source>
</evidence>
<proteinExistence type="predicted"/>
<sequence>MRRRASDSGAVAAAAIAELTSSVTFFFTSQFCGLPRGLLSWMRRMDGPHKAVEILSEDAGLEPLCTLGLIEQNTAGIFLPGDCGGNEPSGHAVPGPFSPNVSLTSEPNVTATTLLIKV</sequence>
<protein>
    <submittedName>
        <fullName evidence="1">Uncharacterized protein</fullName>
    </submittedName>
</protein>